<dbReference type="GO" id="GO:0016887">
    <property type="term" value="F:ATP hydrolysis activity"/>
    <property type="evidence" value="ECO:0007669"/>
    <property type="project" value="InterPro"/>
</dbReference>
<dbReference type="GO" id="GO:0005524">
    <property type="term" value="F:ATP binding"/>
    <property type="evidence" value="ECO:0007669"/>
    <property type="project" value="UniProtKB-KW"/>
</dbReference>
<dbReference type="SUPFAM" id="SSF52540">
    <property type="entry name" value="P-loop containing nucleoside triphosphate hydrolases"/>
    <property type="match status" value="1"/>
</dbReference>
<dbReference type="InterPro" id="IPR050093">
    <property type="entry name" value="ABC_SmlMolc_Importer"/>
</dbReference>
<dbReference type="AlphaFoldDB" id="D8J211"/>
<keyword evidence="6" id="KW-0408">Iron</keyword>
<dbReference type="InterPro" id="IPR017871">
    <property type="entry name" value="ABC_transporter-like_CS"/>
</dbReference>
<dbReference type="Pfam" id="PF08402">
    <property type="entry name" value="TOBE_2"/>
    <property type="match status" value="1"/>
</dbReference>
<dbReference type="InterPro" id="IPR008995">
    <property type="entry name" value="Mo/tungstate-bd_C_term_dom"/>
</dbReference>
<keyword evidence="7" id="KW-0406">Ion transport</keyword>
<accession>D8J211</accession>
<reference evidence="11 12" key="1">
    <citation type="submission" date="2010-04" db="EMBL/GenBank/DDBJ databases">
        <title>The genome of Herbaspirillum seropedicae SmR1, an endophytic, nitrogen-fixing, plant-growth promoting beta-Proteobacteria.</title>
        <authorList>
            <person name="Pedrosa F.O."/>
            <person name="Monteiro R.A."/>
            <person name="Wassem R."/>
            <person name="Cruz L.M."/>
            <person name="Ayub R.A."/>
            <person name="Colauto N.B."/>
            <person name="Fernandez M.A."/>
            <person name="Fungaro M.H.P."/>
            <person name="Grisard E.C."/>
            <person name="Hungria M."/>
            <person name="Madeira H.M.F."/>
            <person name="Nodari R.O."/>
            <person name="Osaku C.A."/>
            <person name="Petzl-Erler M.L."/>
            <person name="Terenzi H."/>
            <person name="Vieira L.G.E."/>
            <person name="Almeida M.I.M."/>
            <person name="Alves L.R."/>
            <person name="Arantes O.M.N."/>
            <person name="Balsanelli E."/>
            <person name="Barcellos F.G."/>
            <person name="Baura V.A."/>
            <person name="Binde D.R."/>
            <person name="Campo R.J."/>
            <person name="Chubatsu L.S."/>
            <person name="Chueire L.M.O."/>
            <person name="Ciferri R.R."/>
            <person name="Correa L.C."/>
            <person name="da Conceicao Silva J.L."/>
            <person name="Dabul A.N.G."/>
            <person name="Dambros B.P."/>
            <person name="Faoro H."/>
            <person name="Favetti A."/>
            <person name="Friedermann G."/>
            <person name="Furlaneto M.C."/>
            <person name="Gasques L.S."/>
            <person name="Gimenes C.C.T."/>
            <person name="Gioppo N.M.R."/>
            <person name="Glienke-Blanco C."/>
            <person name="Godoy L.P."/>
            <person name="Guerra M.P."/>
            <person name="Karp S."/>
            <person name="Kava-Cordeiro V."/>
            <person name="Margarido V.P."/>
            <person name="Mathioni S.M."/>
            <person name="Menck-Soares M.A."/>
            <person name="Murace N.K."/>
            <person name="Nicolas M.F."/>
            <person name="Oliveira C.E.C."/>
            <person name="Pagnan N.A.B."/>
            <person name="Pamphile J.A."/>
            <person name="Patussi E.V."/>
            <person name="Pereira L.F.P."/>
            <person name="Pereira-Ferrari L."/>
            <person name="Pinto F.G.S."/>
            <person name="Precoma C."/>
            <person name="Prioli A.J."/>
            <person name="Prioli S.M.A.P."/>
            <person name="Raittz R.T."/>
            <person name="Ramos H.J.O."/>
            <person name="Ribeiro E.M.S.F."/>
            <person name="Rigo L.U."/>
            <person name="Rocha C.L.M.S.C."/>
            <person name="Rocha S.N."/>
            <person name="Santos K."/>
            <person name="Satori D."/>
            <person name="Silva A.G."/>
            <person name="Simao R.C.G."/>
            <person name="Soares M.A.M."/>
            <person name="Souza E.M."/>
            <person name="Steffens M.B.R."/>
            <person name="Steindel M."/>
            <person name="Tadra-Sfeir M.Z."/>
            <person name="Takahashi E.K."/>
            <person name="Torres R.A."/>
            <person name="Valle J.S."/>
            <person name="Vernal J.I."/>
            <person name="Vilas-Boas L.A."/>
            <person name="Watanabe M.A.E."/>
            <person name="Weiss V.A."/>
            <person name="Yates M.A."/>
            <person name="Souza E.M."/>
        </authorList>
    </citation>
    <scope>NUCLEOTIDE SEQUENCE [LARGE SCALE GENOMIC DNA]</scope>
    <source>
        <strain evidence="11 12">SmR1</strain>
    </source>
</reference>
<dbReference type="SUPFAM" id="SSF50331">
    <property type="entry name" value="MOP-like"/>
    <property type="match status" value="1"/>
</dbReference>
<evidence type="ECO:0000256" key="2">
    <source>
        <dbReference type="ARBA" id="ARBA00022475"/>
    </source>
</evidence>
<keyword evidence="12" id="KW-1185">Reference proteome</keyword>
<dbReference type="InterPro" id="IPR027417">
    <property type="entry name" value="P-loop_NTPase"/>
</dbReference>
<gene>
    <name evidence="11" type="primary">potA</name>
    <name evidence="11" type="ordered locus">Hsero_3313</name>
</gene>
<keyword evidence="2" id="KW-1003">Cell membrane</keyword>
<dbReference type="InterPro" id="IPR013611">
    <property type="entry name" value="Transp-assoc_OB_typ2"/>
</dbReference>
<name>D8J211_HERSS</name>
<dbReference type="PROSITE" id="PS50893">
    <property type="entry name" value="ABC_TRANSPORTER_2"/>
    <property type="match status" value="1"/>
</dbReference>
<keyword evidence="5" id="KW-0067">ATP-binding</keyword>
<dbReference type="PROSITE" id="PS00211">
    <property type="entry name" value="ABC_TRANSPORTER_1"/>
    <property type="match status" value="1"/>
</dbReference>
<evidence type="ECO:0000313" key="12">
    <source>
        <dbReference type="Proteomes" id="UP000000329"/>
    </source>
</evidence>
<keyword evidence="4" id="KW-0547">Nucleotide-binding</keyword>
<evidence type="ECO:0000256" key="8">
    <source>
        <dbReference type="ARBA" id="ARBA00023136"/>
    </source>
</evidence>
<evidence type="ECO:0000256" key="9">
    <source>
        <dbReference type="SAM" id="MobiDB-lite"/>
    </source>
</evidence>
<evidence type="ECO:0000256" key="1">
    <source>
        <dbReference type="ARBA" id="ARBA00022448"/>
    </source>
</evidence>
<dbReference type="Proteomes" id="UP000000329">
    <property type="component" value="Chromosome"/>
</dbReference>
<evidence type="ECO:0000256" key="6">
    <source>
        <dbReference type="ARBA" id="ARBA00023004"/>
    </source>
</evidence>
<dbReference type="HOGENOM" id="CLU_000604_1_1_4"/>
<dbReference type="KEGG" id="hse:Hsero_3313"/>
<protein>
    <submittedName>
        <fullName evidence="11">ABC-type spermidine/putrescine transport system, ATPase component protein</fullName>
    </submittedName>
</protein>
<evidence type="ECO:0000256" key="5">
    <source>
        <dbReference type="ARBA" id="ARBA00022840"/>
    </source>
</evidence>
<feature type="region of interest" description="Disordered" evidence="9">
    <location>
        <begin position="273"/>
        <end position="294"/>
    </location>
</feature>
<dbReference type="EMBL" id="CP002039">
    <property type="protein sequence ID" value="ADJ64794.1"/>
    <property type="molecule type" value="Genomic_DNA"/>
</dbReference>
<dbReference type="eggNOG" id="COG3842">
    <property type="taxonomic scope" value="Bacteria"/>
</dbReference>
<organism evidence="11 12">
    <name type="scientific">Herbaspirillum seropedicae (strain SmR1)</name>
    <dbReference type="NCBI Taxonomy" id="757424"/>
    <lineage>
        <taxon>Bacteria</taxon>
        <taxon>Pseudomonadati</taxon>
        <taxon>Pseudomonadota</taxon>
        <taxon>Betaproteobacteria</taxon>
        <taxon>Burkholderiales</taxon>
        <taxon>Oxalobacteraceae</taxon>
        <taxon>Herbaspirillum</taxon>
    </lineage>
</organism>
<dbReference type="Pfam" id="PF00005">
    <property type="entry name" value="ABC_tran"/>
    <property type="match status" value="1"/>
</dbReference>
<proteinExistence type="predicted"/>
<dbReference type="InterPro" id="IPR015853">
    <property type="entry name" value="ABC_transpr_FbpC"/>
</dbReference>
<dbReference type="PANTHER" id="PTHR42781">
    <property type="entry name" value="SPERMIDINE/PUTRESCINE IMPORT ATP-BINDING PROTEIN POTA"/>
    <property type="match status" value="1"/>
</dbReference>
<dbReference type="PANTHER" id="PTHR42781:SF4">
    <property type="entry name" value="SPERMIDINE_PUTRESCINE IMPORT ATP-BINDING PROTEIN POTA"/>
    <property type="match status" value="1"/>
</dbReference>
<dbReference type="FunFam" id="3.40.50.300:FF:000425">
    <property type="entry name" value="Probable ABC transporter, ATP-binding subunit"/>
    <property type="match status" value="1"/>
</dbReference>
<dbReference type="SMART" id="SM00382">
    <property type="entry name" value="AAA"/>
    <property type="match status" value="1"/>
</dbReference>
<sequence length="434" mass="46748">MRYTAQTPSQTRIVTISLSMPMFLEVEHLSIRYPRTPAPAVDAVSLRLAPGELGALIGPSGSGKTSLLRAVAGLEPAQAGLIRLDGQLLEGGGVRVPAEQRRIGMVFQDFALFPHLNVADNIAFGLRGRDKRERSAIVAGMLALVGLPEAGAKFPHQLSGGQQQRIALARALAPQPRLLLLDEPFSSLDVELRERLAHDVRDILKRTHTTALMVTHDQMEAFAVADVVGVMRQGQLEQWDTPYALYHRPATRFAADFIGHGVLLQGQLRGPDANAQALASRPATDHHQGDEQEEIEVETAAGLLRGVPLHALHGQQAAQTSEVDVLLRADDVIHDDASPFRARVVRKSFRGAEFLYTLALENGQTLLSLAPSHHDHAVGEWIGIRLEVTHLVTFARTESASAGLAVAAVAPAAPVALAPMAADATELAHEASRR</sequence>
<dbReference type="InterPro" id="IPR003439">
    <property type="entry name" value="ABC_transporter-like_ATP-bd"/>
</dbReference>
<dbReference type="GO" id="GO:0015697">
    <property type="term" value="P:quaternary ammonium group transport"/>
    <property type="evidence" value="ECO:0007669"/>
    <property type="project" value="UniProtKB-ARBA"/>
</dbReference>
<dbReference type="STRING" id="757424.Hsero_3313"/>
<dbReference type="CDD" id="cd03259">
    <property type="entry name" value="ABC_Carb_Solutes_like"/>
    <property type="match status" value="1"/>
</dbReference>
<keyword evidence="3" id="KW-0410">Iron transport</keyword>
<evidence type="ECO:0000313" key="11">
    <source>
        <dbReference type="EMBL" id="ADJ64794.1"/>
    </source>
</evidence>
<keyword evidence="1" id="KW-0813">Transport</keyword>
<feature type="domain" description="ABC transporter" evidence="10">
    <location>
        <begin position="24"/>
        <end position="258"/>
    </location>
</feature>
<evidence type="ECO:0000256" key="4">
    <source>
        <dbReference type="ARBA" id="ARBA00022741"/>
    </source>
</evidence>
<dbReference type="InterPro" id="IPR003593">
    <property type="entry name" value="AAA+_ATPase"/>
</dbReference>
<keyword evidence="8" id="KW-0472">Membrane</keyword>
<dbReference type="GO" id="GO:0015408">
    <property type="term" value="F:ABC-type ferric iron transporter activity"/>
    <property type="evidence" value="ECO:0007669"/>
    <property type="project" value="InterPro"/>
</dbReference>
<dbReference type="GO" id="GO:0043190">
    <property type="term" value="C:ATP-binding cassette (ABC) transporter complex"/>
    <property type="evidence" value="ECO:0007669"/>
    <property type="project" value="InterPro"/>
</dbReference>
<dbReference type="Gene3D" id="3.40.50.300">
    <property type="entry name" value="P-loop containing nucleotide triphosphate hydrolases"/>
    <property type="match status" value="1"/>
</dbReference>
<evidence type="ECO:0000259" key="10">
    <source>
        <dbReference type="PROSITE" id="PS50893"/>
    </source>
</evidence>
<evidence type="ECO:0000256" key="3">
    <source>
        <dbReference type="ARBA" id="ARBA00022496"/>
    </source>
</evidence>
<evidence type="ECO:0000256" key="7">
    <source>
        <dbReference type="ARBA" id="ARBA00023065"/>
    </source>
</evidence>